<proteinExistence type="predicted"/>
<reference evidence="1" key="2">
    <citation type="journal article" date="2015" name="Fish Shellfish Immunol.">
        <title>Early steps in the European eel (Anguilla anguilla)-Vibrio vulnificus interaction in the gills: Role of the RtxA13 toxin.</title>
        <authorList>
            <person name="Callol A."/>
            <person name="Pajuelo D."/>
            <person name="Ebbesson L."/>
            <person name="Teles M."/>
            <person name="MacKenzie S."/>
            <person name="Amaro C."/>
        </authorList>
    </citation>
    <scope>NUCLEOTIDE SEQUENCE</scope>
</reference>
<accession>A0A0E9RF22</accession>
<reference evidence="1" key="1">
    <citation type="submission" date="2014-11" db="EMBL/GenBank/DDBJ databases">
        <authorList>
            <person name="Amaro Gonzalez C."/>
        </authorList>
    </citation>
    <scope>NUCLEOTIDE SEQUENCE</scope>
</reference>
<protein>
    <submittedName>
        <fullName evidence="1">Uncharacterized protein</fullName>
    </submittedName>
</protein>
<dbReference type="EMBL" id="GBXM01081185">
    <property type="protein sequence ID" value="JAH27392.1"/>
    <property type="molecule type" value="Transcribed_RNA"/>
</dbReference>
<sequence length="40" mass="4420">MRISLCAHGGGSTQSQQWANSVCSVLELNFVPRNWINVCL</sequence>
<evidence type="ECO:0000313" key="1">
    <source>
        <dbReference type="EMBL" id="JAH27392.1"/>
    </source>
</evidence>
<organism evidence="1">
    <name type="scientific">Anguilla anguilla</name>
    <name type="common">European freshwater eel</name>
    <name type="synonym">Muraena anguilla</name>
    <dbReference type="NCBI Taxonomy" id="7936"/>
    <lineage>
        <taxon>Eukaryota</taxon>
        <taxon>Metazoa</taxon>
        <taxon>Chordata</taxon>
        <taxon>Craniata</taxon>
        <taxon>Vertebrata</taxon>
        <taxon>Euteleostomi</taxon>
        <taxon>Actinopterygii</taxon>
        <taxon>Neopterygii</taxon>
        <taxon>Teleostei</taxon>
        <taxon>Anguilliformes</taxon>
        <taxon>Anguillidae</taxon>
        <taxon>Anguilla</taxon>
    </lineage>
</organism>
<dbReference type="AlphaFoldDB" id="A0A0E9RF22"/>
<name>A0A0E9RF22_ANGAN</name>